<organism evidence="6 7">
    <name type="scientific">Micromonospora polyrhachis</name>
    <dbReference type="NCBI Taxonomy" id="1282883"/>
    <lineage>
        <taxon>Bacteria</taxon>
        <taxon>Bacillati</taxon>
        <taxon>Actinomycetota</taxon>
        <taxon>Actinomycetes</taxon>
        <taxon>Micromonosporales</taxon>
        <taxon>Micromonosporaceae</taxon>
        <taxon>Micromonospora</taxon>
    </lineage>
</organism>
<dbReference type="PANTHER" id="PTHR46796:SF15">
    <property type="entry name" value="BLL1074 PROTEIN"/>
    <property type="match status" value="1"/>
</dbReference>
<dbReference type="EMBL" id="JACHJW010000001">
    <property type="protein sequence ID" value="MBB4957186.1"/>
    <property type="molecule type" value="Genomic_DNA"/>
</dbReference>
<reference evidence="6 7" key="1">
    <citation type="submission" date="2020-08" db="EMBL/GenBank/DDBJ databases">
        <title>Sequencing the genomes of 1000 actinobacteria strains.</title>
        <authorList>
            <person name="Klenk H.-P."/>
        </authorList>
    </citation>
    <scope>NUCLEOTIDE SEQUENCE [LARGE SCALE GENOMIC DNA]</scope>
    <source>
        <strain evidence="6 7">DSM 45886</strain>
    </source>
</reference>
<comment type="caution">
    <text evidence="6">The sequence shown here is derived from an EMBL/GenBank/DDBJ whole genome shotgun (WGS) entry which is preliminary data.</text>
</comment>
<evidence type="ECO:0000256" key="2">
    <source>
        <dbReference type="ARBA" id="ARBA00023125"/>
    </source>
</evidence>
<evidence type="ECO:0000256" key="3">
    <source>
        <dbReference type="ARBA" id="ARBA00023163"/>
    </source>
</evidence>
<dbReference type="PROSITE" id="PS01124">
    <property type="entry name" value="HTH_ARAC_FAMILY_2"/>
    <property type="match status" value="1"/>
</dbReference>
<evidence type="ECO:0000313" key="7">
    <source>
        <dbReference type="Proteomes" id="UP000578819"/>
    </source>
</evidence>
<feature type="domain" description="HTH araC/xylS-type" evidence="5">
    <location>
        <begin position="196"/>
        <end position="297"/>
    </location>
</feature>
<dbReference type="Proteomes" id="UP000578819">
    <property type="component" value="Unassembled WGS sequence"/>
</dbReference>
<keyword evidence="2 6" id="KW-0238">DNA-binding</keyword>
<feature type="region of interest" description="Disordered" evidence="4">
    <location>
        <begin position="291"/>
        <end position="310"/>
    </location>
</feature>
<dbReference type="GO" id="GO:0003700">
    <property type="term" value="F:DNA-binding transcription factor activity"/>
    <property type="evidence" value="ECO:0007669"/>
    <property type="project" value="InterPro"/>
</dbReference>
<name>A0A7W7SM59_9ACTN</name>
<evidence type="ECO:0000259" key="5">
    <source>
        <dbReference type="PROSITE" id="PS01124"/>
    </source>
</evidence>
<keyword evidence="1" id="KW-0805">Transcription regulation</keyword>
<dbReference type="GO" id="GO:0043565">
    <property type="term" value="F:sequence-specific DNA binding"/>
    <property type="evidence" value="ECO:0007669"/>
    <property type="project" value="InterPro"/>
</dbReference>
<dbReference type="AlphaFoldDB" id="A0A7W7SM59"/>
<dbReference type="Pfam" id="PF12833">
    <property type="entry name" value="HTH_18"/>
    <property type="match status" value="1"/>
</dbReference>
<evidence type="ECO:0000256" key="1">
    <source>
        <dbReference type="ARBA" id="ARBA00023015"/>
    </source>
</evidence>
<keyword evidence="7" id="KW-1185">Reference proteome</keyword>
<gene>
    <name evidence="6" type="ORF">FHR38_000919</name>
</gene>
<evidence type="ECO:0000256" key="4">
    <source>
        <dbReference type="SAM" id="MobiDB-lite"/>
    </source>
</evidence>
<dbReference type="PANTHER" id="PTHR46796">
    <property type="entry name" value="HTH-TYPE TRANSCRIPTIONAL ACTIVATOR RHAS-RELATED"/>
    <property type="match status" value="1"/>
</dbReference>
<dbReference type="InterPro" id="IPR018060">
    <property type="entry name" value="HTH_AraC"/>
</dbReference>
<dbReference type="Pfam" id="PF20240">
    <property type="entry name" value="DUF6597"/>
    <property type="match status" value="1"/>
</dbReference>
<sequence length="310" mass="33703">MLAAPRGEPGRAALGWPDDRGFVHVRAARERLRYARWRPAPELAPFVAHYWIVEYDLRGESPYRQRILPHPSVNLVVTDGRARPTAAGPTRSWIAGVIRGHYDETLRDTGWVVGARFRPGGFRPFLGMPVATITDRFLPLTEVFAAGEAAVRQLTIDLGHTPGDDADDTGSGRQALLNQLDALLLAAGPVIDPTAAEVDGVVARIAVDPAIARVDELARQAGTTPRQLQRLFAEYVGASPKWVIRLYRLHEAADRAASGEKVSWAALAAELGYSDQAHLVRDFTAQVGAPPARYARQGAAGTPRPPRDVP</sequence>
<evidence type="ECO:0000313" key="6">
    <source>
        <dbReference type="EMBL" id="MBB4957186.1"/>
    </source>
</evidence>
<accession>A0A7W7SM59</accession>
<proteinExistence type="predicted"/>
<dbReference type="InterPro" id="IPR050204">
    <property type="entry name" value="AraC_XylS_family_regulators"/>
</dbReference>
<keyword evidence="3" id="KW-0804">Transcription</keyword>
<dbReference type="Gene3D" id="1.10.10.60">
    <property type="entry name" value="Homeodomain-like"/>
    <property type="match status" value="1"/>
</dbReference>
<dbReference type="SMART" id="SM00342">
    <property type="entry name" value="HTH_ARAC"/>
    <property type="match status" value="1"/>
</dbReference>
<protein>
    <submittedName>
        <fullName evidence="6">AraC-like DNA-binding protein</fullName>
    </submittedName>
</protein>
<dbReference type="InterPro" id="IPR046532">
    <property type="entry name" value="DUF6597"/>
</dbReference>